<dbReference type="InterPro" id="IPR017441">
    <property type="entry name" value="Protein_kinase_ATP_BS"/>
</dbReference>
<feature type="domain" description="Protein kinase" evidence="4">
    <location>
        <begin position="12"/>
        <end position="265"/>
    </location>
</feature>
<dbReference type="PROSITE" id="PS50011">
    <property type="entry name" value="PROTEIN_KINASE_DOM"/>
    <property type="match status" value="1"/>
</dbReference>
<evidence type="ECO:0000313" key="6">
    <source>
        <dbReference type="Proteomes" id="UP000635606"/>
    </source>
</evidence>
<dbReference type="PROSITE" id="PS00107">
    <property type="entry name" value="PROTEIN_KINASE_ATP"/>
    <property type="match status" value="1"/>
</dbReference>
<dbReference type="RefSeq" id="WP_203935172.1">
    <property type="nucleotide sequence ID" value="NZ_BOPH01000156.1"/>
</dbReference>
<evidence type="ECO:0000256" key="1">
    <source>
        <dbReference type="ARBA" id="ARBA00022741"/>
    </source>
</evidence>
<evidence type="ECO:0000256" key="3">
    <source>
        <dbReference type="PROSITE-ProRule" id="PRU10141"/>
    </source>
</evidence>
<dbReference type="InterPro" id="IPR008271">
    <property type="entry name" value="Ser/Thr_kinase_AS"/>
</dbReference>
<evidence type="ECO:0000256" key="2">
    <source>
        <dbReference type="ARBA" id="ARBA00022840"/>
    </source>
</evidence>
<keyword evidence="1 3" id="KW-0547">Nucleotide-binding</keyword>
<dbReference type="GO" id="GO:0004674">
    <property type="term" value="F:protein serine/threonine kinase activity"/>
    <property type="evidence" value="ECO:0007669"/>
    <property type="project" value="TreeGrafter"/>
</dbReference>
<proteinExistence type="predicted"/>
<dbReference type="SUPFAM" id="SSF56112">
    <property type="entry name" value="Protein kinase-like (PK-like)"/>
    <property type="match status" value="1"/>
</dbReference>
<gene>
    <name evidence="5" type="ORF">Voc01_103280</name>
</gene>
<dbReference type="Pfam" id="PF00069">
    <property type="entry name" value="Pkinase"/>
    <property type="match status" value="1"/>
</dbReference>
<dbReference type="InterPro" id="IPR053235">
    <property type="entry name" value="Ser_Thr_kinase"/>
</dbReference>
<dbReference type="AlphaFoldDB" id="A0A8J4A9E3"/>
<protein>
    <recommendedName>
        <fullName evidence="4">Protein kinase domain-containing protein</fullName>
    </recommendedName>
</protein>
<dbReference type="PROSITE" id="PS00108">
    <property type="entry name" value="PROTEIN_KINASE_ST"/>
    <property type="match status" value="1"/>
</dbReference>
<dbReference type="EMBL" id="BOPH01000156">
    <property type="protein sequence ID" value="GIJ75411.1"/>
    <property type="molecule type" value="Genomic_DNA"/>
</dbReference>
<dbReference type="GO" id="GO:0005737">
    <property type="term" value="C:cytoplasm"/>
    <property type="evidence" value="ECO:0007669"/>
    <property type="project" value="TreeGrafter"/>
</dbReference>
<comment type="caution">
    <text evidence="5">The sequence shown here is derived from an EMBL/GenBank/DDBJ whole genome shotgun (WGS) entry which is preliminary data.</text>
</comment>
<evidence type="ECO:0000259" key="4">
    <source>
        <dbReference type="PROSITE" id="PS50011"/>
    </source>
</evidence>
<dbReference type="Gene3D" id="3.30.200.20">
    <property type="entry name" value="Phosphorylase Kinase, domain 1"/>
    <property type="match status" value="1"/>
</dbReference>
<dbReference type="Proteomes" id="UP000635606">
    <property type="component" value="Unassembled WGS sequence"/>
</dbReference>
<dbReference type="CDD" id="cd14014">
    <property type="entry name" value="STKc_PknB_like"/>
    <property type="match status" value="1"/>
</dbReference>
<dbReference type="PANTHER" id="PTHR24361">
    <property type="entry name" value="MITOGEN-ACTIVATED KINASE KINASE KINASE"/>
    <property type="match status" value="1"/>
</dbReference>
<organism evidence="5 6">
    <name type="scientific">Virgisporangium ochraceum</name>
    <dbReference type="NCBI Taxonomy" id="65505"/>
    <lineage>
        <taxon>Bacteria</taxon>
        <taxon>Bacillati</taxon>
        <taxon>Actinomycetota</taxon>
        <taxon>Actinomycetes</taxon>
        <taxon>Micromonosporales</taxon>
        <taxon>Micromonosporaceae</taxon>
        <taxon>Virgisporangium</taxon>
    </lineage>
</organism>
<dbReference type="InterPro" id="IPR000719">
    <property type="entry name" value="Prot_kinase_dom"/>
</dbReference>
<sequence>MSGIDAVVGGRFELREVVGRGAMGCVWLAYDRVLRREVAIKETTSPSGTTDAELAPLREIALREARAAARVNHPNAVRILDIVDAGRRPWIVMEHVPSWSLRELTDRNGPLAPGYVASIGVAVLDALTAAHRAGVLHRDVKPANVLIGHDGRVVLADFGIALRHGQPPGHEPTLGTPQFVPPERVSANLSLPEGDLYSLGATLYNAVEGRGPYDRDSVENTLGALLRTPPDPPRCADELTPVLDGLLHRDPYLRWRPARVRRELVRVARGAGPEFAAAGAVRAFPATPVQCSTIAMSAPG</sequence>
<dbReference type="InterPro" id="IPR011009">
    <property type="entry name" value="Kinase-like_dom_sf"/>
</dbReference>
<keyword evidence="6" id="KW-1185">Reference proteome</keyword>
<dbReference type="GO" id="GO:0005524">
    <property type="term" value="F:ATP binding"/>
    <property type="evidence" value="ECO:0007669"/>
    <property type="project" value="UniProtKB-UniRule"/>
</dbReference>
<accession>A0A8J4A9E3</accession>
<dbReference type="Gene3D" id="1.10.510.10">
    <property type="entry name" value="Transferase(Phosphotransferase) domain 1"/>
    <property type="match status" value="1"/>
</dbReference>
<evidence type="ECO:0000313" key="5">
    <source>
        <dbReference type="EMBL" id="GIJ75411.1"/>
    </source>
</evidence>
<reference evidence="5" key="1">
    <citation type="submission" date="2021-01" db="EMBL/GenBank/DDBJ databases">
        <title>Whole genome shotgun sequence of Virgisporangium ochraceum NBRC 16418.</title>
        <authorList>
            <person name="Komaki H."/>
            <person name="Tamura T."/>
        </authorList>
    </citation>
    <scope>NUCLEOTIDE SEQUENCE</scope>
    <source>
        <strain evidence="5">NBRC 16418</strain>
    </source>
</reference>
<name>A0A8J4A9E3_9ACTN</name>
<keyword evidence="2 3" id="KW-0067">ATP-binding</keyword>
<feature type="binding site" evidence="3">
    <location>
        <position position="41"/>
    </location>
    <ligand>
        <name>ATP</name>
        <dbReference type="ChEBI" id="CHEBI:30616"/>
    </ligand>
</feature>
<dbReference type="SMART" id="SM00220">
    <property type="entry name" value="S_TKc"/>
    <property type="match status" value="1"/>
</dbReference>